<dbReference type="EMBL" id="BMFY01000015">
    <property type="protein sequence ID" value="GGA24586.1"/>
    <property type="molecule type" value="Genomic_DNA"/>
</dbReference>
<dbReference type="PANTHER" id="PTHR33932:SF4">
    <property type="entry name" value="NA(+)_H(+) ANTIPORTER SUBUNIT B"/>
    <property type="match status" value="1"/>
</dbReference>
<dbReference type="AlphaFoldDB" id="A0A8J2XLQ0"/>
<dbReference type="Pfam" id="PF13244">
    <property type="entry name" value="MbhD"/>
    <property type="match status" value="1"/>
</dbReference>
<keyword evidence="3" id="KW-1003">Cell membrane</keyword>
<dbReference type="InterPro" id="IPR007182">
    <property type="entry name" value="MnhB"/>
</dbReference>
<evidence type="ECO:0000259" key="10">
    <source>
        <dbReference type="Pfam" id="PF13244"/>
    </source>
</evidence>
<dbReference type="InterPro" id="IPR025383">
    <property type="entry name" value="MrpA_C/MbhD"/>
</dbReference>
<feature type="transmembrane region" description="Helical" evidence="8">
    <location>
        <begin position="175"/>
        <end position="196"/>
    </location>
</feature>
<feature type="transmembrane region" description="Helical" evidence="8">
    <location>
        <begin position="6"/>
        <end position="22"/>
    </location>
</feature>
<feature type="transmembrane region" description="Helical" evidence="8">
    <location>
        <begin position="29"/>
        <end position="46"/>
    </location>
</feature>
<feature type="domain" description="Na+/H+ antiporter MnhB subunit-related protein" evidence="9">
    <location>
        <begin position="179"/>
        <end position="283"/>
    </location>
</feature>
<dbReference type="GO" id="GO:0005886">
    <property type="term" value="C:plasma membrane"/>
    <property type="evidence" value="ECO:0007669"/>
    <property type="project" value="UniProtKB-SubCell"/>
</dbReference>
<evidence type="ECO:0000256" key="6">
    <source>
        <dbReference type="ARBA" id="ARBA00023136"/>
    </source>
</evidence>
<evidence type="ECO:0000313" key="11">
    <source>
        <dbReference type="EMBL" id="GGA24586.1"/>
    </source>
</evidence>
<comment type="similarity">
    <text evidence="2">Belongs to the CPA3 antiporters (TC 2.A.63) subunit B family.</text>
</comment>
<evidence type="ECO:0000259" key="9">
    <source>
        <dbReference type="Pfam" id="PF04039"/>
    </source>
</evidence>
<proteinExistence type="inferred from homology"/>
<comment type="subcellular location">
    <subcellularLocation>
        <location evidence="1">Cell membrane</location>
        <topology evidence="1">Multi-pass membrane protein</topology>
    </subcellularLocation>
</comment>
<feature type="domain" description="MrpA C-terminal/MbhD" evidence="10">
    <location>
        <begin position="12"/>
        <end position="73"/>
    </location>
</feature>
<protein>
    <recommendedName>
        <fullName evidence="13">DUF4040 domain-containing protein</fullName>
    </recommendedName>
</protein>
<keyword evidence="4 8" id="KW-0812">Transmembrane</keyword>
<evidence type="ECO:0000256" key="8">
    <source>
        <dbReference type="SAM" id="Phobius"/>
    </source>
</evidence>
<dbReference type="Pfam" id="PF04039">
    <property type="entry name" value="MnhB"/>
    <property type="match status" value="1"/>
</dbReference>
<dbReference type="PANTHER" id="PTHR33932">
    <property type="entry name" value="NA(+)/H(+) ANTIPORTER SUBUNIT B"/>
    <property type="match status" value="1"/>
</dbReference>
<reference evidence="11" key="1">
    <citation type="journal article" date="2014" name="Int. J. Syst. Evol. Microbiol.">
        <title>Complete genome sequence of Corynebacterium casei LMG S-19264T (=DSM 44701T), isolated from a smear-ripened cheese.</title>
        <authorList>
            <consortium name="US DOE Joint Genome Institute (JGI-PGF)"/>
            <person name="Walter F."/>
            <person name="Albersmeier A."/>
            <person name="Kalinowski J."/>
            <person name="Ruckert C."/>
        </authorList>
    </citation>
    <scope>NUCLEOTIDE SEQUENCE</scope>
    <source>
        <strain evidence="11">CGMCC 1.12785</strain>
    </source>
</reference>
<evidence type="ECO:0000256" key="4">
    <source>
        <dbReference type="ARBA" id="ARBA00022692"/>
    </source>
</evidence>
<feature type="transmembrane region" description="Helical" evidence="8">
    <location>
        <begin position="145"/>
        <end position="163"/>
    </location>
</feature>
<keyword evidence="6 8" id="KW-0472">Membrane</keyword>
<feature type="region of interest" description="Disordered" evidence="7">
    <location>
        <begin position="299"/>
        <end position="320"/>
    </location>
</feature>
<keyword evidence="5 8" id="KW-1133">Transmembrane helix</keyword>
<feature type="transmembrane region" description="Helical" evidence="8">
    <location>
        <begin position="85"/>
        <end position="106"/>
    </location>
</feature>
<evidence type="ECO:0000256" key="7">
    <source>
        <dbReference type="SAM" id="MobiDB-lite"/>
    </source>
</evidence>
<feature type="transmembrane region" description="Helical" evidence="8">
    <location>
        <begin position="208"/>
        <end position="227"/>
    </location>
</feature>
<evidence type="ECO:0000256" key="3">
    <source>
        <dbReference type="ARBA" id="ARBA00022475"/>
    </source>
</evidence>
<accession>A0A8J2XLQ0</accession>
<dbReference type="Proteomes" id="UP000616114">
    <property type="component" value="Unassembled WGS sequence"/>
</dbReference>
<feature type="transmembrane region" description="Helical" evidence="8">
    <location>
        <begin position="239"/>
        <end position="260"/>
    </location>
</feature>
<dbReference type="InterPro" id="IPR050622">
    <property type="entry name" value="CPA3_antiporter_subunitB"/>
</dbReference>
<reference evidence="11" key="2">
    <citation type="submission" date="2020-09" db="EMBL/GenBank/DDBJ databases">
        <authorList>
            <person name="Sun Q."/>
            <person name="Zhou Y."/>
        </authorList>
    </citation>
    <scope>NUCLEOTIDE SEQUENCE</scope>
    <source>
        <strain evidence="11">CGMCC 1.12785</strain>
    </source>
</reference>
<organism evidence="11 12">
    <name type="scientific">Sediminivirga luteola</name>
    <dbReference type="NCBI Taxonomy" id="1774748"/>
    <lineage>
        <taxon>Bacteria</taxon>
        <taxon>Bacillati</taxon>
        <taxon>Actinomycetota</taxon>
        <taxon>Actinomycetes</taxon>
        <taxon>Micrococcales</taxon>
        <taxon>Brevibacteriaceae</taxon>
        <taxon>Sediminivirga</taxon>
    </lineage>
</organism>
<feature type="compositionally biased region" description="Low complexity" evidence="7">
    <location>
        <begin position="301"/>
        <end position="320"/>
    </location>
</feature>
<evidence type="ECO:0008006" key="13">
    <source>
        <dbReference type="Google" id="ProtNLM"/>
    </source>
</evidence>
<feature type="transmembrane region" description="Helical" evidence="8">
    <location>
        <begin position="52"/>
        <end position="73"/>
    </location>
</feature>
<comment type="caution">
    <text evidence="11">The sequence shown here is derived from an EMBL/GenBank/DDBJ whole genome shotgun (WGS) entry which is preliminary data.</text>
</comment>
<gene>
    <name evidence="11" type="ORF">GCM10011333_29530</name>
</gene>
<feature type="transmembrane region" description="Helical" evidence="8">
    <location>
        <begin position="266"/>
        <end position="291"/>
    </location>
</feature>
<evidence type="ECO:0000256" key="5">
    <source>
        <dbReference type="ARBA" id="ARBA00022989"/>
    </source>
</evidence>
<keyword evidence="12" id="KW-1185">Reference proteome</keyword>
<sequence>MPLLDLILAGTVLVTAVLAVLAPRRDAAASAFLIFGVLLALLWARLEAPDIALAEAALGGGVAGALLVDALHSRRPPQPQAASSWAARITGAAAGAALLAALLIGVRAVPQARAPLAEEAYARIPVSGVEHPVTAVLLNYRSYDTLLEIAVLAVAALGAAALAQGHRPVVRSRPAVRGLALVLLPVLLLLAAWLLVAGTSQPGGAFQAGALLGAALVIAHLAGIGLARPQGLAGLAWTLAGLLSFLALAAGTAVFGAGWLVLDPAWAPGAILAIEAILAVSIGAGLALIFLSNSASLQQNGPAGEPGRAAEAEPPAGAPS</sequence>
<name>A0A8J2XLQ0_9MICO</name>
<evidence type="ECO:0000256" key="2">
    <source>
        <dbReference type="ARBA" id="ARBA00009425"/>
    </source>
</evidence>
<evidence type="ECO:0000256" key="1">
    <source>
        <dbReference type="ARBA" id="ARBA00004651"/>
    </source>
</evidence>
<evidence type="ECO:0000313" key="12">
    <source>
        <dbReference type="Proteomes" id="UP000616114"/>
    </source>
</evidence>